<gene>
    <name evidence="6" type="ORF">B1B05_18385</name>
    <name evidence="7" type="ORF">SAMN05443094_1158</name>
</gene>
<dbReference type="EMBL" id="FTLX01000015">
    <property type="protein sequence ID" value="SIR65805.1"/>
    <property type="molecule type" value="Genomic_DNA"/>
</dbReference>
<evidence type="ECO:0000256" key="2">
    <source>
        <dbReference type="PROSITE-ProRule" id="PRU00169"/>
    </source>
</evidence>
<dbReference type="PROSITE" id="PS50887">
    <property type="entry name" value="GGDEF"/>
    <property type="match status" value="1"/>
</dbReference>
<keyword evidence="9" id="KW-1185">Reference proteome</keyword>
<dbReference type="PANTHER" id="PTHR45138">
    <property type="entry name" value="REGULATORY COMPONENTS OF SENSORY TRANSDUCTION SYSTEM"/>
    <property type="match status" value="1"/>
</dbReference>
<dbReference type="SUPFAM" id="SSF47226">
    <property type="entry name" value="Histidine-containing phosphotransfer domain, HPT domain"/>
    <property type="match status" value="1"/>
</dbReference>
<dbReference type="Proteomes" id="UP000186385">
    <property type="component" value="Unassembled WGS sequence"/>
</dbReference>
<dbReference type="Pfam" id="PF00990">
    <property type="entry name" value="GGDEF"/>
    <property type="match status" value="1"/>
</dbReference>
<feature type="domain" description="Response regulatory" evidence="3">
    <location>
        <begin position="410"/>
        <end position="533"/>
    </location>
</feature>
<dbReference type="AlphaFoldDB" id="A0A1N7CQU2"/>
<dbReference type="PANTHER" id="PTHR45138:SF9">
    <property type="entry name" value="DIGUANYLATE CYCLASE DGCM-RELATED"/>
    <property type="match status" value="1"/>
</dbReference>
<feature type="modified residue" description="4-aspartylphosphate" evidence="2">
    <location>
        <position position="162"/>
    </location>
</feature>
<dbReference type="GO" id="GO:0005886">
    <property type="term" value="C:plasma membrane"/>
    <property type="evidence" value="ECO:0007669"/>
    <property type="project" value="TreeGrafter"/>
</dbReference>
<feature type="domain" description="GGDEF" evidence="4">
    <location>
        <begin position="269"/>
        <end position="400"/>
    </location>
</feature>
<dbReference type="GO" id="GO:0000160">
    <property type="term" value="P:phosphorelay signal transduction system"/>
    <property type="evidence" value="ECO:0007669"/>
    <property type="project" value="InterPro"/>
</dbReference>
<dbReference type="STRING" id="1017273.SAMN05443094_1158"/>
<dbReference type="SMART" id="SM00448">
    <property type="entry name" value="REC"/>
    <property type="match status" value="2"/>
</dbReference>
<dbReference type="GO" id="GO:0052621">
    <property type="term" value="F:diguanylate cyclase activity"/>
    <property type="evidence" value="ECO:0007669"/>
    <property type="project" value="TreeGrafter"/>
</dbReference>
<feature type="domain" description="Response regulatory" evidence="3">
    <location>
        <begin position="113"/>
        <end position="229"/>
    </location>
</feature>
<organism evidence="7 8">
    <name type="scientific">Domibacillus enclensis</name>
    <dbReference type="NCBI Taxonomy" id="1017273"/>
    <lineage>
        <taxon>Bacteria</taxon>
        <taxon>Bacillati</taxon>
        <taxon>Bacillota</taxon>
        <taxon>Bacilli</taxon>
        <taxon>Bacillales</taxon>
        <taxon>Bacillaceae</taxon>
        <taxon>Domibacillus</taxon>
    </lineage>
</organism>
<keyword evidence="2" id="KW-0597">Phosphoprotein</keyword>
<dbReference type="Proteomes" id="UP000215545">
    <property type="component" value="Unassembled WGS sequence"/>
</dbReference>
<evidence type="ECO:0000313" key="8">
    <source>
        <dbReference type="Proteomes" id="UP000186385"/>
    </source>
</evidence>
<evidence type="ECO:0000313" key="7">
    <source>
        <dbReference type="EMBL" id="SIR65805.1"/>
    </source>
</evidence>
<proteinExistence type="predicted"/>
<dbReference type="RefSeq" id="WP_045852410.1">
    <property type="nucleotide sequence ID" value="NZ_FTLX01000015.1"/>
</dbReference>
<dbReference type="NCBIfam" id="TIGR00254">
    <property type="entry name" value="GGDEF"/>
    <property type="match status" value="1"/>
</dbReference>
<dbReference type="SMART" id="SM00267">
    <property type="entry name" value="GGDEF"/>
    <property type="match status" value="1"/>
</dbReference>
<evidence type="ECO:0000313" key="9">
    <source>
        <dbReference type="Proteomes" id="UP000215545"/>
    </source>
</evidence>
<accession>A0A1N7CQU2</accession>
<dbReference type="Gene3D" id="3.40.50.2300">
    <property type="match status" value="2"/>
</dbReference>
<dbReference type="InterPro" id="IPR050469">
    <property type="entry name" value="Diguanylate_Cyclase"/>
</dbReference>
<dbReference type="SUPFAM" id="SSF55073">
    <property type="entry name" value="Nucleotide cyclase"/>
    <property type="match status" value="1"/>
</dbReference>
<dbReference type="InterPro" id="IPR036641">
    <property type="entry name" value="HPT_dom_sf"/>
</dbReference>
<dbReference type="CDD" id="cd17574">
    <property type="entry name" value="REC_OmpR"/>
    <property type="match status" value="2"/>
</dbReference>
<dbReference type="GO" id="GO:0043709">
    <property type="term" value="P:cell adhesion involved in single-species biofilm formation"/>
    <property type="evidence" value="ECO:0007669"/>
    <property type="project" value="TreeGrafter"/>
</dbReference>
<dbReference type="CDD" id="cd01949">
    <property type="entry name" value="GGDEF"/>
    <property type="match status" value="1"/>
</dbReference>
<evidence type="ECO:0000259" key="4">
    <source>
        <dbReference type="PROSITE" id="PS50887"/>
    </source>
</evidence>
<dbReference type="OrthoDB" id="9759607at2"/>
<dbReference type="EMBL" id="MWSK01000015">
    <property type="protein sequence ID" value="OXS73415.1"/>
    <property type="molecule type" value="Genomic_DNA"/>
</dbReference>
<dbReference type="FunFam" id="3.30.70.270:FF:000001">
    <property type="entry name" value="Diguanylate cyclase domain protein"/>
    <property type="match status" value="1"/>
</dbReference>
<evidence type="ECO:0000256" key="1">
    <source>
        <dbReference type="PROSITE-ProRule" id="PRU00110"/>
    </source>
</evidence>
<dbReference type="InterPro" id="IPR043128">
    <property type="entry name" value="Rev_trsase/Diguanyl_cyclase"/>
</dbReference>
<dbReference type="InterPro" id="IPR011006">
    <property type="entry name" value="CheY-like_superfamily"/>
</dbReference>
<dbReference type="PROSITE" id="PS50110">
    <property type="entry name" value="RESPONSE_REGULATORY"/>
    <property type="match status" value="2"/>
</dbReference>
<feature type="modified residue" description="4-aspartylphosphate" evidence="2">
    <location>
        <position position="466"/>
    </location>
</feature>
<feature type="domain" description="HPt" evidence="5">
    <location>
        <begin position="1"/>
        <end position="96"/>
    </location>
</feature>
<dbReference type="GO" id="GO:1902201">
    <property type="term" value="P:negative regulation of bacterial-type flagellum-dependent cell motility"/>
    <property type="evidence" value="ECO:0007669"/>
    <property type="project" value="TreeGrafter"/>
</dbReference>
<sequence>MARNDYRVMLSKRMEKDFSTWFEKEHILERELYSFLHTMKGTAGTIGMDDLSSFCAAQLETLSESGDAVIPVRSLKNFILLMRDFFRDKQEDADLNKETLEVENISIEENSSFILMIDDDAEFASYIKESLEENGVQVVIALTGKRGVELFYTLQPHMVIVDVQLPDMNGFDILTQINDIARSRHVPITLISVDGRVENQIKALEMGAMDFIAKPIHMNTFLPYISNRLKYKSAVWQSALTDELTGAGNRRQFTQTLTQMSALAERKRHTYTLVMLDLDYFKKVNDRYGHPAGDEVLRRFSAFVMELKRETDYFFRYGGEEFALILADTAPQEAVTLIDRIRFKMAEYAFTIAPFDPFYVTFSAGMSEYRLDEATVLNEADQALYQAKRNGRNQTVIYEIDSGDVKRHLNIMIVDDDLLVRKMLSKQFSGWKPNDLDVVIHEYPDGITFLESDWYKADENYMILLDGIMPKMDGLEVLTNVRKRFPDDNIVISMLTARTNEADIVLALKSGADDYIVKPFHPQEVVARVQRLTKRMFK</sequence>
<evidence type="ECO:0000259" key="5">
    <source>
        <dbReference type="PROSITE" id="PS50894"/>
    </source>
</evidence>
<name>A0A1N7CQU2_9BACI</name>
<reference evidence="7 8" key="1">
    <citation type="submission" date="2017-01" db="EMBL/GenBank/DDBJ databases">
        <authorList>
            <person name="Mah S.A."/>
            <person name="Swanson W.J."/>
            <person name="Moy G.W."/>
            <person name="Vacquier V.D."/>
        </authorList>
    </citation>
    <scope>NUCLEOTIDE SEQUENCE [LARGE SCALE GENOMIC DNA]</scope>
    <source>
        <strain evidence="7 8">NIO-1016</strain>
    </source>
</reference>
<evidence type="ECO:0000313" key="6">
    <source>
        <dbReference type="EMBL" id="OXS73415.1"/>
    </source>
</evidence>
<feature type="modified residue" description="Phosphohistidine" evidence="1">
    <location>
        <position position="37"/>
    </location>
</feature>
<dbReference type="PROSITE" id="PS50894">
    <property type="entry name" value="HPT"/>
    <property type="match status" value="1"/>
</dbReference>
<dbReference type="Gene3D" id="3.30.70.270">
    <property type="match status" value="1"/>
</dbReference>
<dbReference type="InterPro" id="IPR008207">
    <property type="entry name" value="Sig_transdc_His_kin_Hpt_dom"/>
</dbReference>
<evidence type="ECO:0000259" key="3">
    <source>
        <dbReference type="PROSITE" id="PS50110"/>
    </source>
</evidence>
<dbReference type="InterPro" id="IPR029787">
    <property type="entry name" value="Nucleotide_cyclase"/>
</dbReference>
<reference evidence="9" key="2">
    <citation type="submission" date="2017-03" db="EMBL/GenBank/DDBJ databases">
        <title>Bacillus sp. V-88(T) DSM27956, whole genome shotgun sequencing project.</title>
        <authorList>
            <person name="Dastager S.G."/>
            <person name="Neurgaonkar P.S."/>
            <person name="Dharne M.S."/>
        </authorList>
    </citation>
    <scope>NUCLEOTIDE SEQUENCE [LARGE SCALE GENOMIC DNA]</scope>
    <source>
        <strain evidence="9">DSM 25145</strain>
    </source>
</reference>
<reference evidence="6" key="3">
    <citation type="submission" date="2017-03" db="EMBL/GenBank/DDBJ databases">
        <authorList>
            <person name="Dastager S.G."/>
            <person name="Neurgaonkar P.S."/>
            <person name="Dharne M.S."/>
        </authorList>
    </citation>
    <scope>NUCLEOTIDE SEQUENCE</scope>
    <source>
        <strain evidence="6">DSM 25145</strain>
    </source>
</reference>
<dbReference type="InterPro" id="IPR001789">
    <property type="entry name" value="Sig_transdc_resp-reg_receiver"/>
</dbReference>
<dbReference type="InterPro" id="IPR000160">
    <property type="entry name" value="GGDEF_dom"/>
</dbReference>
<dbReference type="SUPFAM" id="SSF52172">
    <property type="entry name" value="CheY-like"/>
    <property type="match status" value="2"/>
</dbReference>
<protein>
    <submittedName>
        <fullName evidence="6 7">Diguanylate cyclase</fullName>
    </submittedName>
</protein>
<dbReference type="Pfam" id="PF00072">
    <property type="entry name" value="Response_reg"/>
    <property type="match status" value="2"/>
</dbReference>
<dbReference type="Gene3D" id="6.10.250.690">
    <property type="match status" value="1"/>
</dbReference>